<evidence type="ECO:0000256" key="2">
    <source>
        <dbReference type="ARBA" id="ARBA00023015"/>
    </source>
</evidence>
<feature type="domain" description="HTH lysR-type" evidence="5">
    <location>
        <begin position="1"/>
        <end position="58"/>
    </location>
</feature>
<dbReference type="PANTHER" id="PTHR30419">
    <property type="entry name" value="HTH-TYPE TRANSCRIPTIONAL REGULATOR YBHD"/>
    <property type="match status" value="1"/>
</dbReference>
<accession>A0A3N9TLL0</accession>
<dbReference type="InterPro" id="IPR050950">
    <property type="entry name" value="HTH-type_LysR_regulators"/>
</dbReference>
<keyword evidence="2" id="KW-0805">Transcription regulation</keyword>
<keyword evidence="7" id="KW-1185">Reference proteome</keyword>
<protein>
    <submittedName>
        <fullName evidence="6">LysR family transcriptional regulator</fullName>
    </submittedName>
</protein>
<name>A0A3N9TLL0_9VIBR</name>
<dbReference type="InterPro" id="IPR036390">
    <property type="entry name" value="WH_DNA-bd_sf"/>
</dbReference>
<dbReference type="AlphaFoldDB" id="A0A3N9TLL0"/>
<dbReference type="EMBL" id="RJVQ01000001">
    <property type="protein sequence ID" value="RQW64495.1"/>
    <property type="molecule type" value="Genomic_DNA"/>
</dbReference>
<keyword evidence="3" id="KW-0238">DNA-binding</keyword>
<dbReference type="Pfam" id="PF03466">
    <property type="entry name" value="LysR_substrate"/>
    <property type="match status" value="1"/>
</dbReference>
<dbReference type="GO" id="GO:0003677">
    <property type="term" value="F:DNA binding"/>
    <property type="evidence" value="ECO:0007669"/>
    <property type="project" value="UniProtKB-KW"/>
</dbReference>
<dbReference type="OrthoDB" id="646694at2"/>
<dbReference type="InterPro" id="IPR005119">
    <property type="entry name" value="LysR_subst-bd"/>
</dbReference>
<dbReference type="Gene3D" id="1.10.10.10">
    <property type="entry name" value="Winged helix-like DNA-binding domain superfamily/Winged helix DNA-binding domain"/>
    <property type="match status" value="1"/>
</dbReference>
<gene>
    <name evidence="6" type="ORF">EES38_00140</name>
</gene>
<dbReference type="Proteomes" id="UP000281112">
    <property type="component" value="Unassembled WGS sequence"/>
</dbReference>
<dbReference type="Gene3D" id="3.40.190.290">
    <property type="match status" value="1"/>
</dbReference>
<comment type="caution">
    <text evidence="6">The sequence shown here is derived from an EMBL/GenBank/DDBJ whole genome shotgun (WGS) entry which is preliminary data.</text>
</comment>
<dbReference type="SUPFAM" id="SSF53850">
    <property type="entry name" value="Periplasmic binding protein-like II"/>
    <property type="match status" value="1"/>
</dbReference>
<evidence type="ECO:0000313" key="6">
    <source>
        <dbReference type="EMBL" id="RQW64495.1"/>
    </source>
</evidence>
<evidence type="ECO:0000256" key="4">
    <source>
        <dbReference type="ARBA" id="ARBA00023163"/>
    </source>
</evidence>
<dbReference type="InterPro" id="IPR036388">
    <property type="entry name" value="WH-like_DNA-bd_sf"/>
</dbReference>
<dbReference type="SUPFAM" id="SSF46785">
    <property type="entry name" value="Winged helix' DNA-binding domain"/>
    <property type="match status" value="1"/>
</dbReference>
<dbReference type="GO" id="GO:0003700">
    <property type="term" value="F:DNA-binding transcription factor activity"/>
    <property type="evidence" value="ECO:0007669"/>
    <property type="project" value="InterPro"/>
</dbReference>
<dbReference type="PANTHER" id="PTHR30419:SF8">
    <property type="entry name" value="NITROGEN ASSIMILATION TRANSCRIPTIONAL ACTIVATOR-RELATED"/>
    <property type="match status" value="1"/>
</dbReference>
<comment type="similarity">
    <text evidence="1">Belongs to the LysR transcriptional regulatory family.</text>
</comment>
<dbReference type="RefSeq" id="WP_124935147.1">
    <property type="nucleotide sequence ID" value="NZ_RJVQ01000001.1"/>
</dbReference>
<dbReference type="GO" id="GO:0005829">
    <property type="term" value="C:cytosol"/>
    <property type="evidence" value="ECO:0007669"/>
    <property type="project" value="TreeGrafter"/>
</dbReference>
<dbReference type="InterPro" id="IPR000847">
    <property type="entry name" value="LysR_HTH_N"/>
</dbReference>
<organism evidence="6 7">
    <name type="scientific">Vibrio viridaestus</name>
    <dbReference type="NCBI Taxonomy" id="2487322"/>
    <lineage>
        <taxon>Bacteria</taxon>
        <taxon>Pseudomonadati</taxon>
        <taxon>Pseudomonadota</taxon>
        <taxon>Gammaproteobacteria</taxon>
        <taxon>Vibrionales</taxon>
        <taxon>Vibrionaceae</taxon>
        <taxon>Vibrio</taxon>
    </lineage>
</organism>
<evidence type="ECO:0000256" key="3">
    <source>
        <dbReference type="ARBA" id="ARBA00023125"/>
    </source>
</evidence>
<sequence>MKLQAITYFNELVRSRSIRQASETLGVSPTAITRQLENLEHYFGAPLVTRGARGIMLTAAGELLATRSKSMMRDLENARQVIDDLRGLKRGSVSIYVNGAAINAILAPALSEFHSQYPGVSIAVTVTSAQEAMNAVINGDTDMAVTMFSPIDPQVDVRFKLPVRHEVIISANHPLAKYGEVALDTMQHYPIAMPDKSFGIRRNFEQRQRSAGLTALEPAFTTSSLELQKELALRGAAVLILPAMSVIRELRSGELVVRPFIKASEIKTDLQLGRATTRAPSFAATKLAEFLEEFLPAQAKSLQHEIY</sequence>
<reference evidence="6 7" key="1">
    <citation type="submission" date="2018-11" db="EMBL/GenBank/DDBJ databases">
        <title>Vibrio LJC006 sp. nov., isolated from seawater during the bloom of the enteromorpha.</title>
        <authorList>
            <person name="Liang J."/>
        </authorList>
    </citation>
    <scope>NUCLEOTIDE SEQUENCE [LARGE SCALE GENOMIC DNA]</scope>
    <source>
        <strain evidence="6 7">LJC006</strain>
    </source>
</reference>
<evidence type="ECO:0000313" key="7">
    <source>
        <dbReference type="Proteomes" id="UP000281112"/>
    </source>
</evidence>
<proteinExistence type="inferred from homology"/>
<evidence type="ECO:0000259" key="5">
    <source>
        <dbReference type="PROSITE" id="PS50931"/>
    </source>
</evidence>
<evidence type="ECO:0000256" key="1">
    <source>
        <dbReference type="ARBA" id="ARBA00009437"/>
    </source>
</evidence>
<keyword evidence="4" id="KW-0804">Transcription</keyword>
<dbReference type="PROSITE" id="PS50931">
    <property type="entry name" value="HTH_LYSR"/>
    <property type="match status" value="1"/>
</dbReference>
<dbReference type="Pfam" id="PF00126">
    <property type="entry name" value="HTH_1"/>
    <property type="match status" value="1"/>
</dbReference>